<sequence length="276" mass="31243">MDKDEIIKKIKENKTPVFIVSVILVVFIAFSAVRCSAVQESRQAESQPQATASNVVDDEASALNELTDEQKAKQDKYDQETQRFIAVLKANLWATEDKSSLISFTDKTFIERTDQGKSATTAYVIDALKADTSKTDEETVDTYTAATELSDGTHFITLEKHTYSDQNIQYFLISDCFAKSKAQYSPISPSDNITVSGLNQEVLQLFGNDKDNIESTVKNYCAQYLPTYTEFEWAQYATINWEENTITVTFKEKDGNREILALEYNRNTKTMECHSI</sequence>
<name>A0A173RI87_9FIRM</name>
<keyword evidence="1" id="KW-0812">Transmembrane</keyword>
<proteinExistence type="predicted"/>
<dbReference type="EMBL" id="CYXO01000002">
    <property type="protein sequence ID" value="CUM77724.1"/>
    <property type="molecule type" value="Genomic_DNA"/>
</dbReference>
<gene>
    <name evidence="2" type="ORF">ERS852573_00496</name>
</gene>
<organism evidence="2 3">
    <name type="scientific">Dorea longicatena</name>
    <dbReference type="NCBI Taxonomy" id="88431"/>
    <lineage>
        <taxon>Bacteria</taxon>
        <taxon>Bacillati</taxon>
        <taxon>Bacillota</taxon>
        <taxon>Clostridia</taxon>
        <taxon>Lachnospirales</taxon>
        <taxon>Lachnospiraceae</taxon>
        <taxon>Dorea</taxon>
    </lineage>
</organism>
<protein>
    <submittedName>
        <fullName evidence="2">Uncharacterized protein</fullName>
    </submittedName>
</protein>
<evidence type="ECO:0000313" key="3">
    <source>
        <dbReference type="Proteomes" id="UP000095597"/>
    </source>
</evidence>
<dbReference type="AlphaFoldDB" id="A0A173RI87"/>
<feature type="transmembrane region" description="Helical" evidence="1">
    <location>
        <begin position="15"/>
        <end position="33"/>
    </location>
</feature>
<evidence type="ECO:0000313" key="2">
    <source>
        <dbReference type="EMBL" id="CUM77724.1"/>
    </source>
</evidence>
<keyword evidence="1" id="KW-0472">Membrane</keyword>
<dbReference type="Proteomes" id="UP000095597">
    <property type="component" value="Unassembled WGS sequence"/>
</dbReference>
<dbReference type="RefSeq" id="WP_055213603.1">
    <property type="nucleotide sequence ID" value="NZ_CYXO01000002.1"/>
</dbReference>
<evidence type="ECO:0000256" key="1">
    <source>
        <dbReference type="SAM" id="Phobius"/>
    </source>
</evidence>
<accession>A0A173RI87</accession>
<keyword evidence="1" id="KW-1133">Transmembrane helix</keyword>
<reference evidence="2 3" key="1">
    <citation type="submission" date="2015-09" db="EMBL/GenBank/DDBJ databases">
        <authorList>
            <consortium name="Pathogen Informatics"/>
        </authorList>
    </citation>
    <scope>NUCLEOTIDE SEQUENCE [LARGE SCALE GENOMIC DNA]</scope>
    <source>
        <strain evidence="2 3">2789STDY5834961</strain>
    </source>
</reference>